<evidence type="ECO:0000259" key="14">
    <source>
        <dbReference type="PROSITE" id="PS50240"/>
    </source>
</evidence>
<evidence type="ECO:0000256" key="2">
    <source>
        <dbReference type="ARBA" id="ARBA00004613"/>
    </source>
</evidence>
<dbReference type="Pfam" id="PF00089">
    <property type="entry name" value="Trypsin"/>
    <property type="match status" value="1"/>
</dbReference>
<dbReference type="InterPro" id="IPR009003">
    <property type="entry name" value="Peptidase_S1_PA"/>
</dbReference>
<evidence type="ECO:0000256" key="11">
    <source>
        <dbReference type="ARBA" id="ARBA00036864"/>
    </source>
</evidence>
<keyword evidence="10" id="KW-1015">Disulfide bond</keyword>
<dbReference type="SUPFAM" id="SSF50494">
    <property type="entry name" value="Trypsin-like serine proteases"/>
    <property type="match status" value="1"/>
</dbReference>
<dbReference type="Proteomes" id="UP001066276">
    <property type="component" value="Chromosome 10"/>
</dbReference>
<evidence type="ECO:0000256" key="4">
    <source>
        <dbReference type="ARBA" id="ARBA00022670"/>
    </source>
</evidence>
<evidence type="ECO:0000256" key="5">
    <source>
        <dbReference type="ARBA" id="ARBA00022723"/>
    </source>
</evidence>
<evidence type="ECO:0000313" key="16">
    <source>
        <dbReference type="Proteomes" id="UP001066276"/>
    </source>
</evidence>
<evidence type="ECO:0000256" key="7">
    <source>
        <dbReference type="ARBA" id="ARBA00022801"/>
    </source>
</evidence>
<dbReference type="SMART" id="SM00020">
    <property type="entry name" value="Tryp_SPc"/>
    <property type="match status" value="1"/>
</dbReference>
<keyword evidence="16" id="KW-1185">Reference proteome</keyword>
<name>A0AAV7M8I5_PLEWA</name>
<dbReference type="InterPro" id="IPR033116">
    <property type="entry name" value="TRYPSIN_SER"/>
</dbReference>
<dbReference type="GO" id="GO:0005615">
    <property type="term" value="C:extracellular space"/>
    <property type="evidence" value="ECO:0007669"/>
    <property type="project" value="TreeGrafter"/>
</dbReference>
<gene>
    <name evidence="15" type="ORF">NDU88_004545</name>
</gene>
<evidence type="ECO:0000256" key="8">
    <source>
        <dbReference type="ARBA" id="ARBA00022825"/>
    </source>
</evidence>
<dbReference type="EMBL" id="JANPWB010000014">
    <property type="protein sequence ID" value="KAJ1099444.1"/>
    <property type="molecule type" value="Genomic_DNA"/>
</dbReference>
<proteinExistence type="predicted"/>
<dbReference type="AlphaFoldDB" id="A0AAV7M8I5"/>
<dbReference type="GO" id="GO:0006508">
    <property type="term" value="P:proteolysis"/>
    <property type="evidence" value="ECO:0007669"/>
    <property type="project" value="UniProtKB-KW"/>
</dbReference>
<evidence type="ECO:0000256" key="13">
    <source>
        <dbReference type="RuleBase" id="RU363034"/>
    </source>
</evidence>
<evidence type="ECO:0000256" key="9">
    <source>
        <dbReference type="ARBA" id="ARBA00022837"/>
    </source>
</evidence>
<dbReference type="PROSITE" id="PS00135">
    <property type="entry name" value="TRYPSIN_SER"/>
    <property type="match status" value="1"/>
</dbReference>
<feature type="domain" description="Peptidase S1" evidence="14">
    <location>
        <begin position="56"/>
        <end position="297"/>
    </location>
</feature>
<dbReference type="FunFam" id="2.40.10.10:FF:000120">
    <property type="entry name" value="Putative serine protease"/>
    <property type="match status" value="1"/>
</dbReference>
<evidence type="ECO:0000256" key="10">
    <source>
        <dbReference type="ARBA" id="ARBA00023157"/>
    </source>
</evidence>
<dbReference type="InterPro" id="IPR050850">
    <property type="entry name" value="Peptidase_S1_Elastase_sf"/>
</dbReference>
<dbReference type="PANTHER" id="PTHR24257">
    <property type="entry name" value="CHYMOTRYPSIN-LIKE ELASTASE FAMILY MEMBER"/>
    <property type="match status" value="1"/>
</dbReference>
<dbReference type="EC" id="3.4.21.36" evidence="12"/>
<comment type="cofactor">
    <cofactor evidence="1">
        <name>Ca(2+)</name>
        <dbReference type="ChEBI" id="CHEBI:29108"/>
    </cofactor>
</comment>
<dbReference type="PROSITE" id="PS50240">
    <property type="entry name" value="TRYPSIN_DOM"/>
    <property type="match status" value="1"/>
</dbReference>
<evidence type="ECO:0000313" key="15">
    <source>
        <dbReference type="EMBL" id="KAJ1099444.1"/>
    </source>
</evidence>
<dbReference type="PANTHER" id="PTHR24257:SF0">
    <property type="entry name" value="CHYMOTRYPSIN-LIKE ELASTASE FAMILY MEMBER 1"/>
    <property type="match status" value="1"/>
</dbReference>
<keyword evidence="8 13" id="KW-0720">Serine protease</keyword>
<dbReference type="PRINTS" id="PR00722">
    <property type="entry name" value="CHYMOTRYPSIN"/>
</dbReference>
<dbReference type="InterPro" id="IPR018114">
    <property type="entry name" value="TRYPSIN_HIS"/>
</dbReference>
<evidence type="ECO:0000256" key="3">
    <source>
        <dbReference type="ARBA" id="ARBA00022525"/>
    </source>
</evidence>
<dbReference type="InterPro" id="IPR043504">
    <property type="entry name" value="Peptidase_S1_PA_chymotrypsin"/>
</dbReference>
<keyword evidence="6" id="KW-0732">Signal</keyword>
<dbReference type="CDD" id="cd00190">
    <property type="entry name" value="Tryp_SPc"/>
    <property type="match status" value="1"/>
</dbReference>
<keyword evidence="5" id="KW-0479">Metal-binding</keyword>
<evidence type="ECO:0000256" key="1">
    <source>
        <dbReference type="ARBA" id="ARBA00001913"/>
    </source>
</evidence>
<protein>
    <recommendedName>
        <fullName evidence="12">pancreatic elastase</fullName>
        <ecNumber evidence="12">3.4.21.36</ecNumber>
    </recommendedName>
</protein>
<keyword evidence="3" id="KW-0964">Secreted</keyword>
<dbReference type="InterPro" id="IPR001254">
    <property type="entry name" value="Trypsin_dom"/>
</dbReference>
<accession>A0AAV7M8I5</accession>
<dbReference type="Gene3D" id="2.40.10.10">
    <property type="entry name" value="Trypsin-like serine proteases"/>
    <property type="match status" value="2"/>
</dbReference>
<evidence type="ECO:0000256" key="6">
    <source>
        <dbReference type="ARBA" id="ARBA00022729"/>
    </source>
</evidence>
<keyword evidence="4 13" id="KW-0645">Protease</keyword>
<evidence type="ECO:0000256" key="12">
    <source>
        <dbReference type="ARBA" id="ARBA00039015"/>
    </source>
</evidence>
<dbReference type="GO" id="GO:0004252">
    <property type="term" value="F:serine-type endopeptidase activity"/>
    <property type="evidence" value="ECO:0007669"/>
    <property type="project" value="UniProtKB-EC"/>
</dbReference>
<dbReference type="InterPro" id="IPR001314">
    <property type="entry name" value="Peptidase_S1A"/>
</dbReference>
<dbReference type="PROSITE" id="PS00134">
    <property type="entry name" value="TRYPSIN_HIS"/>
    <property type="match status" value="1"/>
</dbReference>
<keyword evidence="9" id="KW-0106">Calcium</keyword>
<keyword evidence="7 13" id="KW-0378">Hydrolase</keyword>
<reference evidence="15" key="1">
    <citation type="journal article" date="2022" name="bioRxiv">
        <title>Sequencing and chromosome-scale assembly of the giantPleurodeles waltlgenome.</title>
        <authorList>
            <person name="Brown T."/>
            <person name="Elewa A."/>
            <person name="Iarovenko S."/>
            <person name="Subramanian E."/>
            <person name="Araus A.J."/>
            <person name="Petzold A."/>
            <person name="Susuki M."/>
            <person name="Suzuki K.-i.T."/>
            <person name="Hayashi T."/>
            <person name="Toyoda A."/>
            <person name="Oliveira C."/>
            <person name="Osipova E."/>
            <person name="Leigh N.D."/>
            <person name="Simon A."/>
            <person name="Yun M.H."/>
        </authorList>
    </citation>
    <scope>NUCLEOTIDE SEQUENCE</scope>
    <source>
        <strain evidence="15">20211129_DDA</strain>
        <tissue evidence="15">Liver</tissue>
    </source>
</reference>
<organism evidence="15 16">
    <name type="scientific">Pleurodeles waltl</name>
    <name type="common">Iberian ribbed newt</name>
    <dbReference type="NCBI Taxonomy" id="8319"/>
    <lineage>
        <taxon>Eukaryota</taxon>
        <taxon>Metazoa</taxon>
        <taxon>Chordata</taxon>
        <taxon>Craniata</taxon>
        <taxon>Vertebrata</taxon>
        <taxon>Euteleostomi</taxon>
        <taxon>Amphibia</taxon>
        <taxon>Batrachia</taxon>
        <taxon>Caudata</taxon>
        <taxon>Salamandroidea</taxon>
        <taxon>Salamandridae</taxon>
        <taxon>Pleurodelinae</taxon>
        <taxon>Pleurodeles</taxon>
    </lineage>
</organism>
<comment type="subcellular location">
    <subcellularLocation>
        <location evidence="2">Secreted</location>
    </subcellularLocation>
</comment>
<comment type="catalytic activity">
    <reaction evidence="11">
        <text>Hydrolysis of proteins, including elastin. Preferential cleavage: Ala-|-Xaa.</text>
        <dbReference type="EC" id="3.4.21.36"/>
    </reaction>
</comment>
<comment type="caution">
    <text evidence="15">The sequence shown here is derived from an EMBL/GenBank/DDBJ whole genome shotgun (WGS) entry which is preliminary data.</text>
</comment>
<dbReference type="GO" id="GO:0046872">
    <property type="term" value="F:metal ion binding"/>
    <property type="evidence" value="ECO:0007669"/>
    <property type="project" value="UniProtKB-KW"/>
</dbReference>
<sequence>MVVETRLFLCPTASSFLRVGSSSPVSQDPSIKAPATLISGHILNHDVHNDIQGDRVIGGNEAVRNSYKWQVSLQIAHYGDPEFWSHTCGGTLISSNWVLSAAHCVGFQGVMYRVALGEHSLSKPDGTEYFIKIKTIITHSRWNPNAFANGYDIAMLRMSSSAYNNGFVDMAQLPAENAKLPNGFPCYVTGWGAVSPYGDYPDKLQVALLPVVEHSICAQPHWWGSSALDTMVCAGGDGVTSGCSGDSGGPLNCFVGGAWQVHGVVSYGIVPYCNTYQKPTVFTRVSAFTDWIYEIFRVHGE</sequence>